<name>A0A2W5V279_9CAUL</name>
<feature type="compositionally biased region" description="Basic residues" evidence="1">
    <location>
        <begin position="50"/>
        <end position="64"/>
    </location>
</feature>
<dbReference type="RefSeq" id="WP_304277797.1">
    <property type="nucleotide sequence ID" value="NZ_QFQZ01000032.1"/>
</dbReference>
<accession>A0A2W5V279</accession>
<sequence length="572" mass="63750">MAEDLDFFLRLGRIGDRGASNGARTRSFVSEVLGAARQSGQGALGLKTPGRYRRSGRGRHATRPARTFSRRVVVKARIVRHRGNRYTAAPLAMHLRYLRREGVTRDGSVAEMFDRDGTADHAAFAQRCEDDRHHFRFIVSPEDSAALADLRAATRDLMAQAEVDLGTRLDWVAVDHWNTDHPHVHILIRGVGDDGRDLVIDPDYMTRGLRQRAEALVSLELGPRTPEELAASLDREVEADRWTSLDRALQKQIADDGLIDLRPEAGSAKGAEQRRLIGRVQHLKRLGLAEDHQGHWRLAEHLEPRLRALGERGDIIKTLHRAFQDADRDLADLRIQAEDLEAPIMGRLVDRGLHDELTGRAYVVVDGLDGRLHHFRFRDLGATGDTPVDGLVEIRTRHVEGGKPVLDLVHRADLPLERQVQASGATWLDRQLVVPDPAPLADHGFGREVRDAIEQRRAQLQAQGLADRHGRPRPGLIAKLRANELQRTAVNVAAETGASWEQVKPGDEVAGIYRRRLDLISGRFAMIDDGMGFQLVPWTRALEERLGQEVKGTMSLGGGVDWALGRKRGIGL</sequence>
<dbReference type="Proteomes" id="UP000249393">
    <property type="component" value="Unassembled WGS sequence"/>
</dbReference>
<organism evidence="3 4">
    <name type="scientific">Caulobacter segnis</name>
    <dbReference type="NCBI Taxonomy" id="88688"/>
    <lineage>
        <taxon>Bacteria</taxon>
        <taxon>Pseudomonadati</taxon>
        <taxon>Pseudomonadota</taxon>
        <taxon>Alphaproteobacteria</taxon>
        <taxon>Caulobacterales</taxon>
        <taxon>Caulobacteraceae</taxon>
        <taxon>Caulobacter</taxon>
    </lineage>
</organism>
<proteinExistence type="predicted"/>
<dbReference type="EMBL" id="QFQZ01000032">
    <property type="protein sequence ID" value="PZR34109.1"/>
    <property type="molecule type" value="Genomic_DNA"/>
</dbReference>
<comment type="caution">
    <text evidence="3">The sequence shown here is derived from an EMBL/GenBank/DDBJ whole genome shotgun (WGS) entry which is preliminary data.</text>
</comment>
<gene>
    <name evidence="3" type="ORF">DI526_11530</name>
</gene>
<protein>
    <submittedName>
        <fullName evidence="3">Type VI secretion protein</fullName>
    </submittedName>
</protein>
<evidence type="ECO:0000313" key="4">
    <source>
        <dbReference type="Proteomes" id="UP000249393"/>
    </source>
</evidence>
<dbReference type="Pfam" id="PF11843">
    <property type="entry name" value="DUF3363"/>
    <property type="match status" value="2"/>
</dbReference>
<dbReference type="InterPro" id="IPR005094">
    <property type="entry name" value="Endonuclease_MobA/VirD2"/>
</dbReference>
<evidence type="ECO:0000259" key="2">
    <source>
        <dbReference type="Pfam" id="PF03432"/>
    </source>
</evidence>
<evidence type="ECO:0000256" key="1">
    <source>
        <dbReference type="SAM" id="MobiDB-lite"/>
    </source>
</evidence>
<feature type="domain" description="MobA/VirD2-like nuclease" evidence="2">
    <location>
        <begin position="124"/>
        <end position="198"/>
    </location>
</feature>
<feature type="region of interest" description="Disordered" evidence="1">
    <location>
        <begin position="40"/>
        <end position="64"/>
    </location>
</feature>
<evidence type="ECO:0000313" key="3">
    <source>
        <dbReference type="EMBL" id="PZR34109.1"/>
    </source>
</evidence>
<dbReference type="Pfam" id="PF03432">
    <property type="entry name" value="Relaxase"/>
    <property type="match status" value="1"/>
</dbReference>
<dbReference type="AlphaFoldDB" id="A0A2W5V279"/>
<dbReference type="InterPro" id="IPR021795">
    <property type="entry name" value="DUF3363"/>
</dbReference>
<reference evidence="3 4" key="1">
    <citation type="submission" date="2017-08" db="EMBL/GenBank/DDBJ databases">
        <title>Infants hospitalized years apart are colonized by the same room-sourced microbial strains.</title>
        <authorList>
            <person name="Brooks B."/>
            <person name="Olm M.R."/>
            <person name="Firek B.A."/>
            <person name="Baker R."/>
            <person name="Thomas B.C."/>
            <person name="Morowitz M.J."/>
            <person name="Banfield J.F."/>
        </authorList>
    </citation>
    <scope>NUCLEOTIDE SEQUENCE [LARGE SCALE GENOMIC DNA]</scope>
    <source>
        <strain evidence="3">S2_003_000_R2_4</strain>
    </source>
</reference>